<evidence type="ECO:0000256" key="1">
    <source>
        <dbReference type="ARBA" id="ARBA00022598"/>
    </source>
</evidence>
<evidence type="ECO:0000313" key="7">
    <source>
        <dbReference type="EMBL" id="AWN67045.1"/>
    </source>
</evidence>
<sequence length="328" mass="37982">MKNLSRVSEVLTSNWYHCMFQCYSDIVFSTFKFYSEKEEFAAATLPVTTGSISSPMGLGSDSLPVEIKLFNQKTYLADSMQFLLEYSLRFGKKGVFYLMPTFRGEDSDERHLNQFYHSECEIVGGLSDIIRLCEDYIKNVTRYVISQNYYKESVSEDKLSEVRSIINQENFQQITFDDAVKLLRDNNIKGVGNIDGVMTINSVGEKWLIKHFDGVVWLTKFPHKGVPFYQAYDKKDPNVALCADLLIGMGETLGCGERANYSDVLKSLDEHKVSHEEYEWYISMKKEFPLKTSGFGMGIERYIAWLFDIDDIRKIPYVYREKNKIIYP</sequence>
<keyword evidence="2" id="KW-0547">Nucleotide-binding</keyword>
<evidence type="ECO:0000256" key="5">
    <source>
        <dbReference type="ARBA" id="ARBA00023146"/>
    </source>
</evidence>
<dbReference type="GO" id="GO:0016740">
    <property type="term" value="F:transferase activity"/>
    <property type="evidence" value="ECO:0007669"/>
    <property type="project" value="UniProtKB-ARBA"/>
</dbReference>
<dbReference type="GO" id="GO:0004812">
    <property type="term" value="F:aminoacyl-tRNA ligase activity"/>
    <property type="evidence" value="ECO:0007669"/>
    <property type="project" value="UniProtKB-KW"/>
</dbReference>
<keyword evidence="1" id="KW-0436">Ligase</keyword>
<dbReference type="PANTHER" id="PTHR22594">
    <property type="entry name" value="ASPARTYL/LYSYL-TRNA SYNTHETASE"/>
    <property type="match status" value="1"/>
</dbReference>
<accession>A0A2Z3KM86</accession>
<dbReference type="AlphaFoldDB" id="A0A2Z3KM86"/>
<proteinExistence type="predicted"/>
<evidence type="ECO:0000259" key="6">
    <source>
        <dbReference type="PROSITE" id="PS50862"/>
    </source>
</evidence>
<keyword evidence="3" id="KW-0067">ATP-binding</keyword>
<dbReference type="Proteomes" id="UP000245919">
    <property type="component" value="Chromosome"/>
</dbReference>
<dbReference type="Gene3D" id="3.30.930.10">
    <property type="entry name" value="Bira Bifunctional Protein, Domain 2"/>
    <property type="match status" value="1"/>
</dbReference>
<dbReference type="Pfam" id="PF00152">
    <property type="entry name" value="tRNA-synt_2"/>
    <property type="match status" value="1"/>
</dbReference>
<keyword evidence="4" id="KW-0648">Protein biosynthesis</keyword>
<dbReference type="GO" id="GO:0140096">
    <property type="term" value="F:catalytic activity, acting on a protein"/>
    <property type="evidence" value="ECO:0007669"/>
    <property type="project" value="UniProtKB-ARBA"/>
</dbReference>
<evidence type="ECO:0000256" key="2">
    <source>
        <dbReference type="ARBA" id="ARBA00022741"/>
    </source>
</evidence>
<feature type="domain" description="Aminoacyl-transfer RNA synthetases class-II family profile" evidence="6">
    <location>
        <begin position="95"/>
        <end position="316"/>
    </location>
</feature>
<evidence type="ECO:0000256" key="3">
    <source>
        <dbReference type="ARBA" id="ARBA00022840"/>
    </source>
</evidence>
<gene>
    <name evidence="7" type="ORF">LL14B4_06510</name>
</gene>
<dbReference type="SUPFAM" id="SSF55681">
    <property type="entry name" value="Class II aaRS and biotin synthetases"/>
    <property type="match status" value="1"/>
</dbReference>
<dbReference type="GO" id="GO:0006421">
    <property type="term" value="P:asparaginyl-tRNA aminoacylation"/>
    <property type="evidence" value="ECO:0007669"/>
    <property type="project" value="TreeGrafter"/>
</dbReference>
<dbReference type="InterPro" id="IPR006195">
    <property type="entry name" value="aa-tRNA-synth_II"/>
</dbReference>
<keyword evidence="5" id="KW-0030">Aminoacyl-tRNA synthetase</keyword>
<dbReference type="PANTHER" id="PTHR22594:SF34">
    <property type="entry name" value="ASPARAGINE--TRNA LIGASE, MITOCHONDRIAL-RELATED"/>
    <property type="match status" value="1"/>
</dbReference>
<name>A0A2Z3KM86_LACLL</name>
<dbReference type="GO" id="GO:0005524">
    <property type="term" value="F:ATP binding"/>
    <property type="evidence" value="ECO:0007669"/>
    <property type="project" value="UniProtKB-KW"/>
</dbReference>
<evidence type="ECO:0000313" key="8">
    <source>
        <dbReference type="Proteomes" id="UP000245919"/>
    </source>
</evidence>
<dbReference type="InterPro" id="IPR004364">
    <property type="entry name" value="Aa-tRNA-synt_II"/>
</dbReference>
<dbReference type="EMBL" id="CP028160">
    <property type="protein sequence ID" value="AWN67045.1"/>
    <property type="molecule type" value="Genomic_DNA"/>
</dbReference>
<evidence type="ECO:0000256" key="4">
    <source>
        <dbReference type="ARBA" id="ARBA00022917"/>
    </source>
</evidence>
<protein>
    <submittedName>
        <fullName evidence="7">Asparagine synthetase A</fullName>
    </submittedName>
</protein>
<reference evidence="7 8" key="1">
    <citation type="submission" date="2018-03" db="EMBL/GenBank/DDBJ databases">
        <title>Genome sequence of Lactococcus lactis strain 14B4 from almond drupe.</title>
        <authorList>
            <person name="Tran T.D."/>
            <person name="McGarvey J.A."/>
            <person name="Huynh S."/>
            <person name="Parker C.T."/>
        </authorList>
    </citation>
    <scope>NUCLEOTIDE SEQUENCE [LARGE SCALE GENOMIC DNA]</scope>
    <source>
        <strain evidence="7 8">14B4</strain>
    </source>
</reference>
<dbReference type="InterPro" id="IPR045864">
    <property type="entry name" value="aa-tRNA-synth_II/BPL/LPL"/>
</dbReference>
<organism evidence="7 8">
    <name type="scientific">Lactococcus lactis subsp. lactis</name>
    <name type="common">Streptococcus lactis</name>
    <dbReference type="NCBI Taxonomy" id="1360"/>
    <lineage>
        <taxon>Bacteria</taxon>
        <taxon>Bacillati</taxon>
        <taxon>Bacillota</taxon>
        <taxon>Bacilli</taxon>
        <taxon>Lactobacillales</taxon>
        <taxon>Streptococcaceae</taxon>
        <taxon>Lactococcus</taxon>
    </lineage>
</organism>
<dbReference type="PROSITE" id="PS50862">
    <property type="entry name" value="AA_TRNA_LIGASE_II"/>
    <property type="match status" value="1"/>
</dbReference>